<dbReference type="OrthoDB" id="8300194at2759"/>
<evidence type="ECO:0000313" key="3">
    <source>
        <dbReference type="EMBL" id="KAF4631563.1"/>
    </source>
</evidence>
<dbReference type="Pfam" id="PF06985">
    <property type="entry name" value="HET"/>
    <property type="match status" value="1"/>
</dbReference>
<dbReference type="InterPro" id="IPR010730">
    <property type="entry name" value="HET"/>
</dbReference>
<dbReference type="PANTHER" id="PTHR33112">
    <property type="entry name" value="DOMAIN PROTEIN, PUTATIVE-RELATED"/>
    <property type="match status" value="1"/>
</dbReference>
<name>A0A8H4RM04_9HELO</name>
<feature type="domain" description="Heterokaryon incompatibility" evidence="2">
    <location>
        <begin position="187"/>
        <end position="331"/>
    </location>
</feature>
<accession>A0A8H4RM04</accession>
<keyword evidence="1" id="KW-0732">Signal</keyword>
<dbReference type="PANTHER" id="PTHR33112:SF16">
    <property type="entry name" value="HETEROKARYON INCOMPATIBILITY DOMAIN-CONTAINING PROTEIN"/>
    <property type="match status" value="1"/>
</dbReference>
<evidence type="ECO:0000313" key="4">
    <source>
        <dbReference type="Proteomes" id="UP000566819"/>
    </source>
</evidence>
<gene>
    <name evidence="3" type="ORF">G7Y89_g6562</name>
</gene>
<evidence type="ECO:0000259" key="2">
    <source>
        <dbReference type="Pfam" id="PF06985"/>
    </source>
</evidence>
<organism evidence="3 4">
    <name type="scientific">Cudoniella acicularis</name>
    <dbReference type="NCBI Taxonomy" id="354080"/>
    <lineage>
        <taxon>Eukaryota</taxon>
        <taxon>Fungi</taxon>
        <taxon>Dikarya</taxon>
        <taxon>Ascomycota</taxon>
        <taxon>Pezizomycotina</taxon>
        <taxon>Leotiomycetes</taxon>
        <taxon>Helotiales</taxon>
        <taxon>Tricladiaceae</taxon>
        <taxon>Cudoniella</taxon>
    </lineage>
</organism>
<comment type="caution">
    <text evidence="3">The sequence shown here is derived from an EMBL/GenBank/DDBJ whole genome shotgun (WGS) entry which is preliminary data.</text>
</comment>
<feature type="signal peptide" evidence="1">
    <location>
        <begin position="1"/>
        <end position="18"/>
    </location>
</feature>
<dbReference type="EMBL" id="JAAMPI010000431">
    <property type="protein sequence ID" value="KAF4631563.1"/>
    <property type="molecule type" value="Genomic_DNA"/>
</dbReference>
<keyword evidence="4" id="KW-1185">Reference proteome</keyword>
<dbReference type="Proteomes" id="UP000566819">
    <property type="component" value="Unassembled WGS sequence"/>
</dbReference>
<protein>
    <recommendedName>
        <fullName evidence="2">Heterokaryon incompatibility domain-containing protein</fullName>
    </recommendedName>
</protein>
<proteinExistence type="predicted"/>
<dbReference type="AlphaFoldDB" id="A0A8H4RM04"/>
<feature type="chain" id="PRO_5034601859" description="Heterokaryon incompatibility domain-containing protein" evidence="1">
    <location>
        <begin position="19"/>
        <end position="660"/>
    </location>
</feature>
<reference evidence="3 4" key="1">
    <citation type="submission" date="2020-03" db="EMBL/GenBank/DDBJ databases">
        <title>Draft Genome Sequence of Cudoniella acicularis.</title>
        <authorList>
            <person name="Buettner E."/>
            <person name="Kellner H."/>
        </authorList>
    </citation>
    <scope>NUCLEOTIDE SEQUENCE [LARGE SCALE GENOMIC DNA]</scope>
    <source>
        <strain evidence="3 4">DSM 108380</strain>
    </source>
</reference>
<evidence type="ECO:0000256" key="1">
    <source>
        <dbReference type="SAM" id="SignalP"/>
    </source>
</evidence>
<sequence>MQLSFTLLVLALVTFVSANTWVTYQYQYGQERCLVCAKIPLDGLPLGIEAPPFEYDLDHDQAEFEKYEGHCSVYRLVRDLHRIWLENGYGDMIKYFHSCEPQYYSVCTDPGVWDVLPASSDAVVHPNPLGHSTIARLQTWIERCDQEHEGCHGERFPVLPTRILDLGDPGSTSNVKLIETNGQRGQYIALSHCWGASNSFLTTRDTIQSRKSGFLPDKAPATFRDAIMLARCLRIRYLWVDSLCIIQGDTEDWNVESSRMGDVYRNVYLMVAAANAADDAEGFLKLRPKIQCSMKVVAPTGQIAKVYLRPQKHGFDDNDLPLDSRGWTLQETYLSRRQLKFMDNKILWNCQSTQWDESERDDFEKRYRRGTWRSVTELSPGKKTHYANSYQSWYNMIQDFATRKFSVQTDRLPSLSGLAAMVAAQKNERYCAGLWWEDIGYSICWTTDNDSSFRPDFYIAPSWSWESVMGSAIFPPTGHSRSFLAPQPLDSVAFHDYQAILRRSNQYGEIECAWLELEAPLAPLFKATNEGKGNYQGVNRREYFSIVNTISEELLEVEFDFREEPVNDLSALFMMHVTGRTESRRNIVKHRTHGVRLSGLILRPAHNQEKTSGQYKLPKGVGLYQRVGFFYLATSGAKEKVLEMAPITKVVFKKTRKKKN</sequence>